<feature type="compositionally biased region" description="Basic and acidic residues" evidence="7">
    <location>
        <begin position="1"/>
        <end position="12"/>
    </location>
</feature>
<name>A0AAD3Y8C9_NEPGR</name>
<dbReference type="GO" id="GO:0006357">
    <property type="term" value="P:regulation of transcription by RNA polymerase II"/>
    <property type="evidence" value="ECO:0007669"/>
    <property type="project" value="TreeGrafter"/>
</dbReference>
<dbReference type="GO" id="GO:0005634">
    <property type="term" value="C:nucleus"/>
    <property type="evidence" value="ECO:0007669"/>
    <property type="project" value="UniProtKB-SubCell"/>
</dbReference>
<evidence type="ECO:0000313" key="9">
    <source>
        <dbReference type="Proteomes" id="UP001279734"/>
    </source>
</evidence>
<protein>
    <submittedName>
        <fullName evidence="8">Uncharacterized protein</fullName>
    </submittedName>
</protein>
<comment type="subcellular location">
    <subcellularLocation>
        <location evidence="1">Nucleus</location>
    </subcellularLocation>
</comment>
<dbReference type="Pfam" id="PF07904">
    <property type="entry name" value="Eaf7"/>
    <property type="match status" value="1"/>
</dbReference>
<evidence type="ECO:0000256" key="1">
    <source>
        <dbReference type="ARBA" id="ARBA00004123"/>
    </source>
</evidence>
<keyword evidence="6" id="KW-0539">Nucleus</keyword>
<dbReference type="AlphaFoldDB" id="A0AAD3Y8C9"/>
<dbReference type="Proteomes" id="UP001279734">
    <property type="component" value="Unassembled WGS sequence"/>
</dbReference>
<proteinExistence type="inferred from homology"/>
<feature type="region of interest" description="Disordered" evidence="7">
    <location>
        <begin position="1"/>
        <end position="29"/>
    </location>
</feature>
<evidence type="ECO:0000313" key="8">
    <source>
        <dbReference type="EMBL" id="GMH31184.1"/>
    </source>
</evidence>
<evidence type="ECO:0000256" key="6">
    <source>
        <dbReference type="ARBA" id="ARBA00023242"/>
    </source>
</evidence>
<keyword evidence="9" id="KW-1185">Reference proteome</keyword>
<keyword evidence="4" id="KW-0805">Transcription regulation</keyword>
<evidence type="ECO:0000256" key="2">
    <source>
        <dbReference type="ARBA" id="ARBA00007117"/>
    </source>
</evidence>
<evidence type="ECO:0000256" key="5">
    <source>
        <dbReference type="ARBA" id="ARBA00023163"/>
    </source>
</evidence>
<dbReference type="PANTHER" id="PTHR13581:SF5">
    <property type="entry name" value="MRG_MORF4L-BINDING PROTEIN"/>
    <property type="match status" value="1"/>
</dbReference>
<dbReference type="EMBL" id="BSYO01000039">
    <property type="protein sequence ID" value="GMH31184.1"/>
    <property type="molecule type" value="Genomic_DNA"/>
</dbReference>
<reference evidence="8" key="1">
    <citation type="submission" date="2023-05" db="EMBL/GenBank/DDBJ databases">
        <title>Nepenthes gracilis genome sequencing.</title>
        <authorList>
            <person name="Fukushima K."/>
        </authorList>
    </citation>
    <scope>NUCLEOTIDE SEQUENCE</scope>
    <source>
        <strain evidence="8">SING2019-196</strain>
    </source>
</reference>
<evidence type="ECO:0000256" key="4">
    <source>
        <dbReference type="ARBA" id="ARBA00023015"/>
    </source>
</evidence>
<dbReference type="InterPro" id="IPR012423">
    <property type="entry name" value="Eaf7/MRGBP"/>
</dbReference>
<evidence type="ECO:0000256" key="3">
    <source>
        <dbReference type="ARBA" id="ARBA00022853"/>
    </source>
</evidence>
<dbReference type="GO" id="GO:0035267">
    <property type="term" value="C:NuA4 histone acetyltransferase complex"/>
    <property type="evidence" value="ECO:0007669"/>
    <property type="project" value="TreeGrafter"/>
</dbReference>
<organism evidence="8 9">
    <name type="scientific">Nepenthes gracilis</name>
    <name type="common">Slender pitcher plant</name>
    <dbReference type="NCBI Taxonomy" id="150966"/>
    <lineage>
        <taxon>Eukaryota</taxon>
        <taxon>Viridiplantae</taxon>
        <taxon>Streptophyta</taxon>
        <taxon>Embryophyta</taxon>
        <taxon>Tracheophyta</taxon>
        <taxon>Spermatophyta</taxon>
        <taxon>Magnoliopsida</taxon>
        <taxon>eudicotyledons</taxon>
        <taxon>Gunneridae</taxon>
        <taxon>Pentapetalae</taxon>
        <taxon>Caryophyllales</taxon>
        <taxon>Nepenthaceae</taxon>
        <taxon>Nepenthes</taxon>
    </lineage>
</organism>
<accession>A0AAD3Y8C9</accession>
<keyword evidence="5" id="KW-0804">Transcription</keyword>
<comment type="caution">
    <text evidence="8">The sequence shown here is derived from an EMBL/GenBank/DDBJ whole genome shotgun (WGS) entry which is preliminary data.</text>
</comment>
<keyword evidence="3" id="KW-0156">Chromatin regulator</keyword>
<dbReference type="GO" id="GO:0006325">
    <property type="term" value="P:chromatin organization"/>
    <property type="evidence" value="ECO:0007669"/>
    <property type="project" value="UniProtKB-KW"/>
</dbReference>
<evidence type="ECO:0000256" key="7">
    <source>
        <dbReference type="SAM" id="MobiDB-lite"/>
    </source>
</evidence>
<comment type="similarity">
    <text evidence="2">Belongs to the EAF7 family.</text>
</comment>
<dbReference type="PANTHER" id="PTHR13581">
    <property type="entry name" value="MRG-BINDING PROTEIN"/>
    <property type="match status" value="1"/>
</dbReference>
<sequence length="128" mass="14869">MAGEGGGHRDKEEEQDGMSVHSPCKAPPSTCSLSRELSQVELELRLLEALEIYPPVKLKGIHRHFVLYGLMEFLKRSFDQQFSSDEILRLLDRFYNLEMLKPDDEDIEIPKHEEDFALPQSYFVEEDL</sequence>
<gene>
    <name evidence="8" type="ORF">Nepgr_033027</name>
</gene>